<gene>
    <name evidence="1" type="ORF">BW897_24635</name>
</gene>
<dbReference type="AlphaFoldDB" id="A0A1S9TJ35"/>
<evidence type="ECO:0000313" key="2">
    <source>
        <dbReference type="Proteomes" id="UP000190906"/>
    </source>
</evidence>
<accession>A0A1S9TJ35</accession>
<reference evidence="1 2" key="1">
    <citation type="submission" date="2017-01" db="EMBL/GenBank/DDBJ databases">
        <title>Bacillus cereus isolates.</title>
        <authorList>
            <person name="Beno S.M."/>
        </authorList>
    </citation>
    <scope>NUCLEOTIDE SEQUENCE [LARGE SCALE GENOMIC DNA]</scope>
    <source>
        <strain evidence="1 2">FSL H8-0485</strain>
    </source>
</reference>
<evidence type="ECO:0000313" key="1">
    <source>
        <dbReference type="EMBL" id="OOR10034.1"/>
    </source>
</evidence>
<dbReference type="Proteomes" id="UP000190906">
    <property type="component" value="Unassembled WGS sequence"/>
</dbReference>
<organism evidence="1 2">
    <name type="scientific">Bacillus cereus</name>
    <dbReference type="NCBI Taxonomy" id="1396"/>
    <lineage>
        <taxon>Bacteria</taxon>
        <taxon>Bacillati</taxon>
        <taxon>Bacillota</taxon>
        <taxon>Bacilli</taxon>
        <taxon>Bacillales</taxon>
        <taxon>Bacillaceae</taxon>
        <taxon>Bacillus</taxon>
        <taxon>Bacillus cereus group</taxon>
    </lineage>
</organism>
<protein>
    <submittedName>
        <fullName evidence="1">Uncharacterized protein</fullName>
    </submittedName>
</protein>
<proteinExistence type="predicted"/>
<name>A0A1S9TJ35_BACCE</name>
<comment type="caution">
    <text evidence="1">The sequence shown here is derived from an EMBL/GenBank/DDBJ whole genome shotgun (WGS) entry which is preliminary data.</text>
</comment>
<dbReference type="EMBL" id="MUAJ01000033">
    <property type="protein sequence ID" value="OOR10034.1"/>
    <property type="molecule type" value="Genomic_DNA"/>
</dbReference>
<sequence length="62" mass="7235">MYWVIQQFQNNTKFPLIHPVNLSKKGVSIKVFHLRNGFIDFNQSVILKLKSAQGSALRSRQY</sequence>